<dbReference type="Pfam" id="PF22557">
    <property type="entry name" value="DuOB"/>
    <property type="match status" value="1"/>
</dbReference>
<name>A0A9P4DTD9_BACOV</name>
<dbReference type="InterPro" id="IPR054335">
    <property type="entry name" value="DuOB_dom"/>
</dbReference>
<dbReference type="EMBL" id="VWLB01000058">
    <property type="protein sequence ID" value="KAA3923077.1"/>
    <property type="molecule type" value="Genomic_DNA"/>
</dbReference>
<protein>
    <recommendedName>
        <fullName evidence="1">Dual OB-containing domain-containing protein</fullName>
    </recommendedName>
</protein>
<dbReference type="Proteomes" id="UP000365824">
    <property type="component" value="Unassembled WGS sequence"/>
</dbReference>
<evidence type="ECO:0000313" key="2">
    <source>
        <dbReference type="EMBL" id="KAA3923077.1"/>
    </source>
</evidence>
<gene>
    <name evidence="2" type="ORF">F3F25_25095</name>
</gene>
<evidence type="ECO:0000313" key="3">
    <source>
        <dbReference type="Proteomes" id="UP000365824"/>
    </source>
</evidence>
<dbReference type="RefSeq" id="WP_147396446.1">
    <property type="nucleotide sequence ID" value="NZ_CP103100.1"/>
</dbReference>
<dbReference type="AlphaFoldDB" id="A0A9P4DTD9"/>
<feature type="domain" description="Dual OB-containing" evidence="1">
    <location>
        <begin position="3"/>
        <end position="214"/>
    </location>
</feature>
<organism evidence="2 3">
    <name type="scientific">Bacteroides ovatus</name>
    <dbReference type="NCBI Taxonomy" id="28116"/>
    <lineage>
        <taxon>Bacteria</taxon>
        <taxon>Pseudomonadati</taxon>
        <taxon>Bacteroidota</taxon>
        <taxon>Bacteroidia</taxon>
        <taxon>Bacteroidales</taxon>
        <taxon>Bacteroidaceae</taxon>
        <taxon>Bacteroides</taxon>
    </lineage>
</organism>
<comment type="caution">
    <text evidence="2">The sequence shown here is derived from an EMBL/GenBank/DDBJ whole genome shotgun (WGS) entry which is preliminary data.</text>
</comment>
<accession>A0A9P4DTD9</accession>
<reference evidence="2 3" key="1">
    <citation type="journal article" date="2019" name="Nat. Med.">
        <title>A library of human gut bacterial isolates paired with longitudinal multiomics data enables mechanistic microbiome research.</title>
        <authorList>
            <person name="Poyet M."/>
            <person name="Groussin M."/>
            <person name="Gibbons S.M."/>
            <person name="Avila-Pacheco J."/>
            <person name="Jiang X."/>
            <person name="Kearney S.M."/>
            <person name="Perrotta A.R."/>
            <person name="Berdy B."/>
            <person name="Zhao S."/>
            <person name="Lieberman T.D."/>
            <person name="Swanson P.K."/>
            <person name="Smith M."/>
            <person name="Roesemann S."/>
            <person name="Alexander J.E."/>
            <person name="Rich S.A."/>
            <person name="Livny J."/>
            <person name="Vlamakis H."/>
            <person name="Clish C."/>
            <person name="Bullock K."/>
            <person name="Deik A."/>
            <person name="Scott J."/>
            <person name="Pierce K.A."/>
            <person name="Xavier R.J."/>
            <person name="Alm E.J."/>
        </authorList>
    </citation>
    <scope>NUCLEOTIDE SEQUENCE [LARGE SCALE GENOMIC DNA]</scope>
    <source>
        <strain evidence="2 3">BIOML-A160</strain>
    </source>
</reference>
<evidence type="ECO:0000259" key="1">
    <source>
        <dbReference type="Pfam" id="PF22557"/>
    </source>
</evidence>
<sequence length="221" mass="25794">MKKHFICLANSFKYAGRCLGGIEIEMKDNKYTIVRNENGTPKWIRPISFEEHGQLPASETRHINILDIIEVDITETCPKYAHSENIHYSNLVRKTRCSKQVDAMDNLCDNIHKKIFYNCGKAVPTNVFQEGKYSLMLIKPDSPQIYYDSDTNKYRAKFTYENIEYDFPITDPYYIDLLKHTPSLCVARKTGELYFIISLGEELDEWHYKLIAGIIDMKIED</sequence>
<proteinExistence type="predicted"/>